<protein>
    <submittedName>
        <fullName evidence="2">Uncharacterized protein</fullName>
    </submittedName>
</protein>
<proteinExistence type="predicted"/>
<evidence type="ECO:0000313" key="3">
    <source>
        <dbReference type="Proteomes" id="UP000237105"/>
    </source>
</evidence>
<sequence length="57" mass="6681">GIMPRPKGQTSERRDDKTSATENEINKDVFIGRLIELVETQARQLERLIEREERRGD</sequence>
<dbReference type="AlphaFoldDB" id="A0A2P5ATJ9"/>
<reference evidence="3" key="1">
    <citation type="submission" date="2016-06" db="EMBL/GenBank/DDBJ databases">
        <title>Parallel loss of symbiosis genes in relatives of nitrogen-fixing non-legume Parasponia.</title>
        <authorList>
            <person name="Van Velzen R."/>
            <person name="Holmer R."/>
            <person name="Bu F."/>
            <person name="Rutten L."/>
            <person name="Van Zeijl A."/>
            <person name="Liu W."/>
            <person name="Santuari L."/>
            <person name="Cao Q."/>
            <person name="Sharma T."/>
            <person name="Shen D."/>
            <person name="Roswanjaya Y."/>
            <person name="Wardhani T."/>
            <person name="Kalhor M.S."/>
            <person name="Jansen J."/>
            <person name="Van den Hoogen J."/>
            <person name="Gungor B."/>
            <person name="Hartog M."/>
            <person name="Hontelez J."/>
            <person name="Verver J."/>
            <person name="Yang W.-C."/>
            <person name="Schijlen E."/>
            <person name="Repin R."/>
            <person name="Schilthuizen M."/>
            <person name="Schranz E."/>
            <person name="Heidstra R."/>
            <person name="Miyata K."/>
            <person name="Fedorova E."/>
            <person name="Kohlen W."/>
            <person name="Bisseling T."/>
            <person name="Smit S."/>
            <person name="Geurts R."/>
        </authorList>
    </citation>
    <scope>NUCLEOTIDE SEQUENCE [LARGE SCALE GENOMIC DNA]</scope>
    <source>
        <strain evidence="3">cv. WU1-14</strain>
    </source>
</reference>
<evidence type="ECO:0000256" key="1">
    <source>
        <dbReference type="SAM" id="MobiDB-lite"/>
    </source>
</evidence>
<feature type="non-terminal residue" evidence="2">
    <location>
        <position position="1"/>
    </location>
</feature>
<feature type="compositionally biased region" description="Basic and acidic residues" evidence="1">
    <location>
        <begin position="10"/>
        <end position="23"/>
    </location>
</feature>
<dbReference type="EMBL" id="JXTB01000453">
    <property type="protein sequence ID" value="PON39877.1"/>
    <property type="molecule type" value="Genomic_DNA"/>
</dbReference>
<dbReference type="Proteomes" id="UP000237105">
    <property type="component" value="Unassembled WGS sequence"/>
</dbReference>
<organism evidence="2 3">
    <name type="scientific">Parasponia andersonii</name>
    <name type="common">Sponia andersonii</name>
    <dbReference type="NCBI Taxonomy" id="3476"/>
    <lineage>
        <taxon>Eukaryota</taxon>
        <taxon>Viridiplantae</taxon>
        <taxon>Streptophyta</taxon>
        <taxon>Embryophyta</taxon>
        <taxon>Tracheophyta</taxon>
        <taxon>Spermatophyta</taxon>
        <taxon>Magnoliopsida</taxon>
        <taxon>eudicotyledons</taxon>
        <taxon>Gunneridae</taxon>
        <taxon>Pentapetalae</taxon>
        <taxon>rosids</taxon>
        <taxon>fabids</taxon>
        <taxon>Rosales</taxon>
        <taxon>Cannabaceae</taxon>
        <taxon>Parasponia</taxon>
    </lineage>
</organism>
<name>A0A2P5ATJ9_PARAD</name>
<keyword evidence="3" id="KW-1185">Reference proteome</keyword>
<gene>
    <name evidence="2" type="ORF">PanWU01x14_301770</name>
</gene>
<accession>A0A2P5ATJ9</accession>
<evidence type="ECO:0000313" key="2">
    <source>
        <dbReference type="EMBL" id="PON39877.1"/>
    </source>
</evidence>
<feature type="region of interest" description="Disordered" evidence="1">
    <location>
        <begin position="1"/>
        <end position="23"/>
    </location>
</feature>
<comment type="caution">
    <text evidence="2">The sequence shown here is derived from an EMBL/GenBank/DDBJ whole genome shotgun (WGS) entry which is preliminary data.</text>
</comment>